<comment type="caution">
    <text evidence="1">The sequence shown here is derived from an EMBL/GenBank/DDBJ whole genome shotgun (WGS) entry which is preliminary data.</text>
</comment>
<sequence length="57" mass="6661">MFYTHSCDHPGEPKVDVLQRAFDAPRDLELPSLYKTCIKISLEKTRFMLPNIREPVI</sequence>
<proteinExistence type="predicted"/>
<evidence type="ECO:0000313" key="2">
    <source>
        <dbReference type="Proteomes" id="UP000076858"/>
    </source>
</evidence>
<reference evidence="1 2" key="1">
    <citation type="submission" date="2016-03" db="EMBL/GenBank/DDBJ databases">
        <title>EvidentialGene: Evidence-directed Construction of Genes on Genomes.</title>
        <authorList>
            <person name="Gilbert D.G."/>
            <person name="Choi J.-H."/>
            <person name="Mockaitis K."/>
            <person name="Colbourne J."/>
            <person name="Pfrender M."/>
        </authorList>
    </citation>
    <scope>NUCLEOTIDE SEQUENCE [LARGE SCALE GENOMIC DNA]</scope>
    <source>
        <strain evidence="1 2">Xinb3</strain>
        <tissue evidence="1">Complete organism</tissue>
    </source>
</reference>
<dbReference type="Proteomes" id="UP000076858">
    <property type="component" value="Unassembled WGS sequence"/>
</dbReference>
<organism evidence="1 2">
    <name type="scientific">Daphnia magna</name>
    <dbReference type="NCBI Taxonomy" id="35525"/>
    <lineage>
        <taxon>Eukaryota</taxon>
        <taxon>Metazoa</taxon>
        <taxon>Ecdysozoa</taxon>
        <taxon>Arthropoda</taxon>
        <taxon>Crustacea</taxon>
        <taxon>Branchiopoda</taxon>
        <taxon>Diplostraca</taxon>
        <taxon>Cladocera</taxon>
        <taxon>Anomopoda</taxon>
        <taxon>Daphniidae</taxon>
        <taxon>Daphnia</taxon>
    </lineage>
</organism>
<name>A0A164URH3_9CRUS</name>
<evidence type="ECO:0000313" key="1">
    <source>
        <dbReference type="EMBL" id="KZS11605.1"/>
    </source>
</evidence>
<gene>
    <name evidence="1" type="ORF">APZ42_023574</name>
</gene>
<dbReference type="EMBL" id="LRGB01001574">
    <property type="protein sequence ID" value="KZS11605.1"/>
    <property type="molecule type" value="Genomic_DNA"/>
</dbReference>
<keyword evidence="2" id="KW-1185">Reference proteome</keyword>
<accession>A0A164URH3</accession>
<protein>
    <submittedName>
        <fullName evidence="1">Uncharacterized protein</fullName>
    </submittedName>
</protein>
<dbReference type="AlphaFoldDB" id="A0A164URH3"/>